<dbReference type="GO" id="GO:1990961">
    <property type="term" value="P:xenobiotic detoxification by transmembrane export across the plasma membrane"/>
    <property type="evidence" value="ECO:0007669"/>
    <property type="project" value="InterPro"/>
</dbReference>
<feature type="transmembrane region" description="Helical" evidence="8">
    <location>
        <begin position="162"/>
        <end position="185"/>
    </location>
</feature>
<keyword evidence="8" id="KW-0997">Cell inner membrane</keyword>
<dbReference type="RefSeq" id="WP_099514020.1">
    <property type="nucleotide sequence ID" value="NZ_CP016617.1"/>
</dbReference>
<feature type="transmembrane region" description="Helical" evidence="8">
    <location>
        <begin position="50"/>
        <end position="68"/>
    </location>
</feature>
<dbReference type="Pfam" id="PF07690">
    <property type="entry name" value="MFS_1"/>
    <property type="match status" value="1"/>
</dbReference>
<evidence type="ECO:0000256" key="6">
    <source>
        <dbReference type="ARBA" id="ARBA00022989"/>
    </source>
</evidence>
<keyword evidence="4" id="KW-1003">Cell membrane</keyword>
<evidence type="ECO:0000256" key="5">
    <source>
        <dbReference type="ARBA" id="ARBA00022692"/>
    </source>
</evidence>
<keyword evidence="7 8" id="KW-0472">Membrane</keyword>
<dbReference type="EMBL" id="CP016617">
    <property type="protein sequence ID" value="ANY82927.1"/>
    <property type="molecule type" value="Genomic_DNA"/>
</dbReference>
<feature type="domain" description="Major facilitator superfamily (MFS) profile" evidence="9">
    <location>
        <begin position="7"/>
        <end position="395"/>
    </location>
</feature>
<evidence type="ECO:0000256" key="7">
    <source>
        <dbReference type="ARBA" id="ARBA00023136"/>
    </source>
</evidence>
<dbReference type="InterPro" id="IPR020846">
    <property type="entry name" value="MFS_dom"/>
</dbReference>
<reference evidence="10" key="1">
    <citation type="submission" date="2016-07" db="EMBL/GenBank/DDBJ databases">
        <title>Microvirga ossetica sp. nov. a new species of rhizobia isolated from root nodules of the legume species Vicia alpestris Steven originated from North Ossetia region in the Caucasus.</title>
        <authorList>
            <person name="Safronova V.I."/>
            <person name="Kuznetsova I.G."/>
            <person name="Sazanova A.L."/>
            <person name="Belimov A."/>
            <person name="Andronov E."/>
            <person name="Osledkin Y.S."/>
            <person name="Onishchuk O.P."/>
            <person name="Kurchak O.N."/>
            <person name="Shaposhnikov A.I."/>
            <person name="Willems A."/>
            <person name="Tikhonovich I.A."/>
        </authorList>
    </citation>
    <scope>NUCLEOTIDE SEQUENCE [LARGE SCALE GENOMIC DNA]</scope>
    <source>
        <strain evidence="10">V5/3M</strain>
        <plasmid evidence="10">unnamed1</plasmid>
    </source>
</reference>
<feature type="transmembrane region" description="Helical" evidence="8">
    <location>
        <begin position="342"/>
        <end position="365"/>
    </location>
</feature>
<organism evidence="10">
    <name type="scientific">Microvirga ossetica</name>
    <dbReference type="NCBI Taxonomy" id="1882682"/>
    <lineage>
        <taxon>Bacteria</taxon>
        <taxon>Pseudomonadati</taxon>
        <taxon>Pseudomonadota</taxon>
        <taxon>Alphaproteobacteria</taxon>
        <taxon>Hyphomicrobiales</taxon>
        <taxon>Methylobacteriaceae</taxon>
        <taxon>Microvirga</taxon>
    </lineage>
</organism>
<feature type="transmembrane region" description="Helical" evidence="8">
    <location>
        <begin position="314"/>
        <end position="335"/>
    </location>
</feature>
<feature type="transmembrane region" description="Helical" evidence="8">
    <location>
        <begin position="99"/>
        <end position="122"/>
    </location>
</feature>
<dbReference type="GO" id="GO:0005886">
    <property type="term" value="C:plasma membrane"/>
    <property type="evidence" value="ECO:0007669"/>
    <property type="project" value="UniProtKB-SubCell"/>
</dbReference>
<dbReference type="InterPro" id="IPR036259">
    <property type="entry name" value="MFS_trans_sf"/>
</dbReference>
<evidence type="ECO:0000256" key="3">
    <source>
        <dbReference type="ARBA" id="ARBA00022448"/>
    </source>
</evidence>
<dbReference type="NCBIfam" id="TIGR00710">
    <property type="entry name" value="efflux_Bcr_CflA"/>
    <property type="match status" value="1"/>
</dbReference>
<dbReference type="SUPFAM" id="SSF103473">
    <property type="entry name" value="MFS general substrate transporter"/>
    <property type="match status" value="1"/>
</dbReference>
<dbReference type="KEGG" id="moc:BB934_32420"/>
<keyword evidence="5 8" id="KW-0812">Transmembrane</keyword>
<accession>A0A1B2ESJ0</accession>
<comment type="subcellular location">
    <subcellularLocation>
        <location evidence="8">Cell inner membrane</location>
        <topology evidence="8">Multi-pass membrane protein</topology>
    </subcellularLocation>
    <subcellularLocation>
        <location evidence="1">Cell membrane</location>
        <topology evidence="1">Multi-pass membrane protein</topology>
    </subcellularLocation>
</comment>
<dbReference type="InterPro" id="IPR011701">
    <property type="entry name" value="MFS"/>
</dbReference>
<keyword evidence="10" id="KW-0614">Plasmid</keyword>
<evidence type="ECO:0000256" key="8">
    <source>
        <dbReference type="RuleBase" id="RU365088"/>
    </source>
</evidence>
<protein>
    <recommendedName>
        <fullName evidence="8">Bcr/CflA family efflux transporter</fullName>
    </recommendedName>
</protein>
<keyword evidence="6 8" id="KW-1133">Transmembrane helix</keyword>
<keyword evidence="3 8" id="KW-0813">Transport</keyword>
<dbReference type="GO" id="GO:0042910">
    <property type="term" value="F:xenobiotic transmembrane transporter activity"/>
    <property type="evidence" value="ECO:0007669"/>
    <property type="project" value="InterPro"/>
</dbReference>
<comment type="caution">
    <text evidence="8">Lacks conserved residue(s) required for the propagation of feature annotation.</text>
</comment>
<gene>
    <name evidence="10" type="ORF">BB934_32420</name>
</gene>
<feature type="transmembrane region" description="Helical" evidence="8">
    <location>
        <begin position="217"/>
        <end position="238"/>
    </location>
</feature>
<proteinExistence type="inferred from homology"/>
<feature type="transmembrane region" description="Helical" evidence="8">
    <location>
        <begin position="371"/>
        <end position="390"/>
    </location>
</feature>
<dbReference type="OrthoDB" id="9800416at2"/>
<dbReference type="PROSITE" id="PS50850">
    <property type="entry name" value="MFS"/>
    <property type="match status" value="1"/>
</dbReference>
<geneLocation type="plasmid" evidence="10">
    <name>unnamed1</name>
</geneLocation>
<dbReference type="AlphaFoldDB" id="A0A1B2ESJ0"/>
<dbReference type="PANTHER" id="PTHR42718">
    <property type="entry name" value="MAJOR FACILITATOR SUPERFAMILY MULTIDRUG TRANSPORTER MFSC"/>
    <property type="match status" value="1"/>
</dbReference>
<comment type="similarity">
    <text evidence="2 8">Belongs to the major facilitator superfamily. Bcr/CmlA family.</text>
</comment>
<name>A0A1B2ESJ0_9HYPH</name>
<feature type="transmembrane region" description="Helical" evidence="8">
    <location>
        <begin position="280"/>
        <end position="302"/>
    </location>
</feature>
<sequence>MKPLMSETRTAVTGALIVALGSVSMALYTPAMPTLVEVLQTTPAAIKMSLSVYLFGFAFAQLVCGPLSDAFGRRPVALGFFSIYVVGSVIAVVSPSITWLLIGRALQGIGVAAGVAISRAIVRDQFTGQSSARIMNLIGLMLAVGPAVSPTIGGVLLSTLGWHSIFLVMVVYGIVALLVMGFWCVETNVAPNPAQAYPGQILRNYAMLLRDRGFMRGSLVLGCAVGAFYTMAVILPFVLMEKIGLTPTQFGLMMLAQTGSYALGAAVTGRLLRRIEVMRLVPIGLMLIAVSAMGFGIGLRLLPLSLYTAMGPVVIWAFGAALVIPGATTAALAGFPKVAGAASALAGFLQIGVGLAGTAVAALLFSDPLTALATVMPSMALLAMLAHFALPPKRESRSFAVAPEELETAVDPAGALGAGGEEIDRVVHPRQTVVKASDE</sequence>
<feature type="transmembrane region" description="Helical" evidence="8">
    <location>
        <begin position="134"/>
        <end position="156"/>
    </location>
</feature>
<dbReference type="PANTHER" id="PTHR42718:SF9">
    <property type="entry name" value="MAJOR FACILITATOR SUPERFAMILY MULTIDRUG TRANSPORTER MFSC"/>
    <property type="match status" value="1"/>
</dbReference>
<dbReference type="CDD" id="cd17320">
    <property type="entry name" value="MFS_MdfA_MDR_like"/>
    <property type="match status" value="1"/>
</dbReference>
<evidence type="ECO:0000313" key="10">
    <source>
        <dbReference type="EMBL" id="ANY82927.1"/>
    </source>
</evidence>
<dbReference type="PRINTS" id="PR01036">
    <property type="entry name" value="TCRTETB"/>
</dbReference>
<feature type="transmembrane region" description="Helical" evidence="8">
    <location>
        <begin position="75"/>
        <end position="93"/>
    </location>
</feature>
<dbReference type="Gene3D" id="1.20.1720.10">
    <property type="entry name" value="Multidrug resistance protein D"/>
    <property type="match status" value="1"/>
</dbReference>
<evidence type="ECO:0000256" key="4">
    <source>
        <dbReference type="ARBA" id="ARBA00022475"/>
    </source>
</evidence>
<evidence type="ECO:0000259" key="9">
    <source>
        <dbReference type="PROSITE" id="PS50850"/>
    </source>
</evidence>
<dbReference type="InterPro" id="IPR004812">
    <property type="entry name" value="Efflux_drug-R_Bcr/CmlA"/>
</dbReference>
<evidence type="ECO:0000256" key="2">
    <source>
        <dbReference type="ARBA" id="ARBA00006236"/>
    </source>
</evidence>
<feature type="transmembrane region" description="Helical" evidence="8">
    <location>
        <begin position="250"/>
        <end position="268"/>
    </location>
</feature>
<evidence type="ECO:0000256" key="1">
    <source>
        <dbReference type="ARBA" id="ARBA00004651"/>
    </source>
</evidence>